<evidence type="ECO:0000313" key="11">
    <source>
        <dbReference type="Proteomes" id="UP000232222"/>
    </source>
</evidence>
<comment type="function">
    <text evidence="9">Involved in protein export. Participates in an early event of protein translocation.</text>
</comment>
<keyword evidence="5 9" id="KW-0653">Protein transport</keyword>
<evidence type="ECO:0000256" key="1">
    <source>
        <dbReference type="ARBA" id="ARBA00004141"/>
    </source>
</evidence>
<evidence type="ECO:0000256" key="9">
    <source>
        <dbReference type="RuleBase" id="RU365087"/>
    </source>
</evidence>
<evidence type="ECO:0000313" key="10">
    <source>
        <dbReference type="EMBL" id="ATZ16653.1"/>
    </source>
</evidence>
<dbReference type="EMBL" id="CP024962">
    <property type="protein sequence ID" value="ATZ16653.1"/>
    <property type="molecule type" value="Genomic_DNA"/>
</dbReference>
<comment type="similarity">
    <text evidence="2 9">Belongs to the SecG family.</text>
</comment>
<comment type="subcellular location">
    <subcellularLocation>
        <location evidence="9">Cell membrane</location>
        <topology evidence="9">Multi-pass membrane protein</topology>
    </subcellularLocation>
    <subcellularLocation>
        <location evidence="1">Membrane</location>
        <topology evidence="1">Multi-pass membrane protein</topology>
    </subcellularLocation>
</comment>
<keyword evidence="6 9" id="KW-1133">Transmembrane helix</keyword>
<evidence type="ECO:0000256" key="3">
    <source>
        <dbReference type="ARBA" id="ARBA00022448"/>
    </source>
</evidence>
<gene>
    <name evidence="10" type="primary">secG</name>
    <name evidence="10" type="ORF">EFREU_v1c06330</name>
</gene>
<sequence>MKDFVMTLLASDKTSNATGNRIIFIFEIIMMVVSVGMIIIGLLQNKKSQTGLSALNGGNEELFSNSKERGADRTFSIWMLSLGIAFFVATIIICILTNTILK</sequence>
<dbReference type="AlphaFoldDB" id="A0A2K8NVJ5"/>
<keyword evidence="9" id="KW-1003">Cell membrane</keyword>
<dbReference type="InterPro" id="IPR004692">
    <property type="entry name" value="SecG"/>
</dbReference>
<dbReference type="RefSeq" id="WP_232673612.1">
    <property type="nucleotide sequence ID" value="NZ_CP024962.1"/>
</dbReference>
<evidence type="ECO:0000256" key="2">
    <source>
        <dbReference type="ARBA" id="ARBA00008445"/>
    </source>
</evidence>
<accession>A0A2K8NVJ5</accession>
<organism evidence="10 11">
    <name type="scientific">Entomoplasma freundtii</name>
    <dbReference type="NCBI Taxonomy" id="74700"/>
    <lineage>
        <taxon>Bacteria</taxon>
        <taxon>Bacillati</taxon>
        <taxon>Mycoplasmatota</taxon>
        <taxon>Mollicutes</taxon>
        <taxon>Entomoplasmatales</taxon>
        <taxon>Entomoplasmataceae</taxon>
        <taxon>Entomoplasma</taxon>
    </lineage>
</organism>
<evidence type="ECO:0000256" key="5">
    <source>
        <dbReference type="ARBA" id="ARBA00022927"/>
    </source>
</evidence>
<keyword evidence="4 9" id="KW-0812">Transmembrane</keyword>
<reference evidence="10 11" key="1">
    <citation type="submission" date="2017-11" db="EMBL/GenBank/DDBJ databases">
        <title>Genome sequence of Entomoplasma freundtii BARC 318 (ATCC 51999).</title>
        <authorList>
            <person name="Lo W.-S."/>
            <person name="Gasparich G.E."/>
            <person name="Kuo C.-H."/>
        </authorList>
    </citation>
    <scope>NUCLEOTIDE SEQUENCE [LARGE SCALE GENOMIC DNA]</scope>
    <source>
        <strain evidence="10 11">BARC 318</strain>
    </source>
</reference>
<evidence type="ECO:0000256" key="7">
    <source>
        <dbReference type="ARBA" id="ARBA00023010"/>
    </source>
</evidence>
<keyword evidence="8 9" id="KW-0472">Membrane</keyword>
<dbReference type="GO" id="GO:0009306">
    <property type="term" value="P:protein secretion"/>
    <property type="evidence" value="ECO:0007669"/>
    <property type="project" value="UniProtKB-UniRule"/>
</dbReference>
<dbReference type="KEGG" id="efr:EFREU_v1c06330"/>
<dbReference type="Proteomes" id="UP000232222">
    <property type="component" value="Chromosome"/>
</dbReference>
<dbReference type="NCBIfam" id="TIGR00810">
    <property type="entry name" value="secG"/>
    <property type="match status" value="1"/>
</dbReference>
<evidence type="ECO:0000256" key="8">
    <source>
        <dbReference type="ARBA" id="ARBA00023136"/>
    </source>
</evidence>
<proteinExistence type="inferred from homology"/>
<keyword evidence="11" id="KW-1185">Reference proteome</keyword>
<feature type="transmembrane region" description="Helical" evidence="9">
    <location>
        <begin position="22"/>
        <end position="43"/>
    </location>
</feature>
<evidence type="ECO:0000256" key="4">
    <source>
        <dbReference type="ARBA" id="ARBA00022692"/>
    </source>
</evidence>
<feature type="transmembrane region" description="Helical" evidence="9">
    <location>
        <begin position="77"/>
        <end position="101"/>
    </location>
</feature>
<keyword evidence="7 9" id="KW-0811">Translocation</keyword>
<dbReference type="GO" id="GO:0005886">
    <property type="term" value="C:plasma membrane"/>
    <property type="evidence" value="ECO:0007669"/>
    <property type="project" value="UniProtKB-SubCell"/>
</dbReference>
<evidence type="ECO:0000256" key="6">
    <source>
        <dbReference type="ARBA" id="ARBA00022989"/>
    </source>
</evidence>
<name>A0A2K8NVJ5_9MOLU</name>
<protein>
    <recommendedName>
        <fullName evidence="9">Protein-export membrane protein SecG</fullName>
    </recommendedName>
</protein>
<dbReference type="GO" id="GO:0015450">
    <property type="term" value="F:protein-transporting ATPase activity"/>
    <property type="evidence" value="ECO:0007669"/>
    <property type="project" value="UniProtKB-UniRule"/>
</dbReference>
<dbReference type="Pfam" id="PF03840">
    <property type="entry name" value="SecG"/>
    <property type="match status" value="1"/>
</dbReference>
<keyword evidence="3 9" id="KW-0813">Transport</keyword>